<evidence type="ECO:0000259" key="5">
    <source>
        <dbReference type="PROSITE" id="PS50041"/>
    </source>
</evidence>
<name>A0A8B9QNG2_APTOW</name>
<dbReference type="InterPro" id="IPR051379">
    <property type="entry name" value="C-type_Lectin_Receptor_IMM"/>
</dbReference>
<organism evidence="6 7">
    <name type="scientific">Apteryx owenii</name>
    <name type="common">Little spotted kiwi</name>
    <dbReference type="NCBI Taxonomy" id="8824"/>
    <lineage>
        <taxon>Eukaryota</taxon>
        <taxon>Metazoa</taxon>
        <taxon>Chordata</taxon>
        <taxon>Craniata</taxon>
        <taxon>Vertebrata</taxon>
        <taxon>Euteleostomi</taxon>
        <taxon>Archelosauria</taxon>
        <taxon>Archosauria</taxon>
        <taxon>Dinosauria</taxon>
        <taxon>Saurischia</taxon>
        <taxon>Theropoda</taxon>
        <taxon>Coelurosauria</taxon>
        <taxon>Aves</taxon>
        <taxon>Palaeognathae</taxon>
        <taxon>Apterygiformes</taxon>
        <taxon>Apterygidae</taxon>
        <taxon>Apteryx</taxon>
    </lineage>
</organism>
<dbReference type="InterPro" id="IPR016186">
    <property type="entry name" value="C-type_lectin-like/link_sf"/>
</dbReference>
<protein>
    <recommendedName>
        <fullName evidence="5">C-type lectin domain-containing protein</fullName>
    </recommendedName>
</protein>
<proteinExistence type="predicted"/>
<dbReference type="PANTHER" id="PTHR46746">
    <property type="entry name" value="KILLER CELL LECTIN-LIKE RECEPTOR SUBFAMILY F MEMBER 2"/>
    <property type="match status" value="1"/>
</dbReference>
<dbReference type="InterPro" id="IPR016187">
    <property type="entry name" value="CTDL_fold"/>
</dbReference>
<keyword evidence="4" id="KW-1133">Transmembrane helix</keyword>
<reference evidence="6" key="2">
    <citation type="submission" date="2025-09" db="UniProtKB">
        <authorList>
            <consortium name="Ensembl"/>
        </authorList>
    </citation>
    <scope>IDENTIFICATION</scope>
</reference>
<dbReference type="PROSITE" id="PS50041">
    <property type="entry name" value="C_TYPE_LECTIN_2"/>
    <property type="match status" value="1"/>
</dbReference>
<accession>A0A8B9QNG2</accession>
<evidence type="ECO:0000313" key="7">
    <source>
        <dbReference type="Proteomes" id="UP000694424"/>
    </source>
</evidence>
<dbReference type="InterPro" id="IPR001304">
    <property type="entry name" value="C-type_lectin-like"/>
</dbReference>
<feature type="compositionally biased region" description="Basic residues" evidence="3">
    <location>
        <begin position="39"/>
        <end position="52"/>
    </location>
</feature>
<evidence type="ECO:0000256" key="1">
    <source>
        <dbReference type="ARBA" id="ARBA00022734"/>
    </source>
</evidence>
<dbReference type="CDD" id="cd03590">
    <property type="entry name" value="CLECT_DC-SIGN_like"/>
    <property type="match status" value="1"/>
</dbReference>
<keyword evidence="2" id="KW-1015">Disulfide bond</keyword>
<keyword evidence="1" id="KW-0430">Lectin</keyword>
<dbReference type="InterPro" id="IPR033989">
    <property type="entry name" value="CD209-like_CTLD"/>
</dbReference>
<evidence type="ECO:0000256" key="3">
    <source>
        <dbReference type="SAM" id="MobiDB-lite"/>
    </source>
</evidence>
<feature type="transmembrane region" description="Helical" evidence="4">
    <location>
        <begin position="140"/>
        <end position="163"/>
    </location>
</feature>
<dbReference type="Pfam" id="PF00059">
    <property type="entry name" value="Lectin_C"/>
    <property type="match status" value="1"/>
</dbReference>
<feature type="transmembrane region" description="Helical" evidence="4">
    <location>
        <begin position="252"/>
        <end position="274"/>
    </location>
</feature>
<evidence type="ECO:0000313" key="6">
    <source>
        <dbReference type="Ensembl" id="ENSAOWP00000028606.1"/>
    </source>
</evidence>
<sequence>MHTPTAPRSRAPLPPRDFVALQPCEFFFSLSASESRRSAKCTRKPFRNRHSLPPRGRAPLFPASVPALPQRSPARWRRWLPVWAAAGAVAIPVTPVCTAASGQVARGFTRANSSPRASPGVSNCLRTAEQVLRAIKNPLLLLNLFLLFSFLFLLFWAGIYSIAGKMTPVGSFRPDSPDSFVDEDDYDDVSLSEPDRNHRKPPAEEDLQSQRSKGGTGVYVLAGKPASSSTMRMRDSDARAGAGRGCREKPVAILYVLVALSFAMWVAVLSLVMVKYSEISRELKMLSSNYSESVLQELADTRRGQDRMRTKMSTYYQELQDITALICKALPDSRRCSAGWKIFEKSCYSFSTESLSWDDAKQICSDQGSHLVIVNTELEQKFLKDNINSSSTYWLGLTDKLEEGTWLWINGEPASISYWNTWRENKDKDQQDCGSIGPDGIWTDERCSRAHHWICEKSWHC</sequence>
<keyword evidence="4" id="KW-0472">Membrane</keyword>
<dbReference type="SMART" id="SM00034">
    <property type="entry name" value="CLECT"/>
    <property type="match status" value="1"/>
</dbReference>
<feature type="domain" description="C-type lectin" evidence="5">
    <location>
        <begin position="343"/>
        <end position="456"/>
    </location>
</feature>
<keyword evidence="4" id="KW-0812">Transmembrane</keyword>
<keyword evidence="7" id="KW-1185">Reference proteome</keyword>
<reference evidence="6" key="1">
    <citation type="submission" date="2025-08" db="UniProtKB">
        <authorList>
            <consortium name="Ensembl"/>
        </authorList>
    </citation>
    <scope>IDENTIFICATION</scope>
</reference>
<feature type="region of interest" description="Disordered" evidence="3">
    <location>
        <begin position="39"/>
        <end position="58"/>
    </location>
</feature>
<dbReference type="SUPFAM" id="SSF56436">
    <property type="entry name" value="C-type lectin-like"/>
    <property type="match status" value="1"/>
</dbReference>
<evidence type="ECO:0000256" key="4">
    <source>
        <dbReference type="SAM" id="Phobius"/>
    </source>
</evidence>
<dbReference type="Proteomes" id="UP000694424">
    <property type="component" value="Unplaced"/>
</dbReference>
<evidence type="ECO:0000256" key="2">
    <source>
        <dbReference type="ARBA" id="ARBA00023157"/>
    </source>
</evidence>
<feature type="region of interest" description="Disordered" evidence="3">
    <location>
        <begin position="183"/>
        <end position="213"/>
    </location>
</feature>
<dbReference type="Gene3D" id="3.10.100.10">
    <property type="entry name" value="Mannose-Binding Protein A, subunit A"/>
    <property type="match status" value="1"/>
</dbReference>
<dbReference type="AlphaFoldDB" id="A0A8B9QNG2"/>
<dbReference type="Ensembl" id="ENSAOWT00000032411.1">
    <property type="protein sequence ID" value="ENSAOWP00000028606.1"/>
    <property type="gene ID" value="ENSAOWG00000019275.1"/>
</dbReference>
<dbReference type="PANTHER" id="PTHR46746:SF9">
    <property type="entry name" value="CD209 ANTIGEN-LIKE PROTEIN C-LIKE"/>
    <property type="match status" value="1"/>
</dbReference>
<dbReference type="GO" id="GO:0030246">
    <property type="term" value="F:carbohydrate binding"/>
    <property type="evidence" value="ECO:0007669"/>
    <property type="project" value="UniProtKB-KW"/>
</dbReference>